<dbReference type="GO" id="GO:0000949">
    <property type="term" value="P:aromatic amino acid family catabolic process to alcohol via Ehrlich pathway"/>
    <property type="evidence" value="ECO:0007669"/>
    <property type="project" value="TreeGrafter"/>
</dbReference>
<evidence type="ECO:0000256" key="10">
    <source>
        <dbReference type="RuleBase" id="RU362132"/>
    </source>
</evidence>
<evidence type="ECO:0000256" key="4">
    <source>
        <dbReference type="ARBA" id="ARBA00022793"/>
    </source>
</evidence>
<dbReference type="FunFam" id="3.40.50.970:FF:000019">
    <property type="entry name" value="Pyruvate decarboxylase isozyme"/>
    <property type="match status" value="1"/>
</dbReference>
<feature type="binding site" evidence="8">
    <location>
        <position position="196"/>
    </location>
    <ligand>
        <name>pyruvate</name>
        <dbReference type="ChEBI" id="CHEBI:15361"/>
        <label>2</label>
        <note>allosteric activator</note>
    </ligand>
</feature>
<dbReference type="Gene3D" id="3.40.50.970">
    <property type="match status" value="2"/>
</dbReference>
<keyword evidence="3 9" id="KW-0479">Metal-binding</keyword>
<keyword evidence="6 10" id="KW-0786">Thiamine pyrophosphate</keyword>
<evidence type="ECO:0000256" key="5">
    <source>
        <dbReference type="ARBA" id="ARBA00022842"/>
    </source>
</evidence>
<dbReference type="Pfam" id="PF02775">
    <property type="entry name" value="TPP_enzyme_C"/>
    <property type="match status" value="1"/>
</dbReference>
<evidence type="ECO:0000313" key="14">
    <source>
        <dbReference type="EMBL" id="SCV06087.1"/>
    </source>
</evidence>
<evidence type="ECO:0000256" key="1">
    <source>
        <dbReference type="ARBA" id="ARBA00001964"/>
    </source>
</evidence>
<dbReference type="CDD" id="cd07038">
    <property type="entry name" value="TPP_PYR_PDC_IPDC_like"/>
    <property type="match status" value="1"/>
</dbReference>
<protein>
    <submittedName>
        <fullName evidence="14">LANO_0H21814g1_1</fullName>
    </submittedName>
</protein>
<dbReference type="OrthoDB" id="308383at2759"/>
<feature type="binding site" evidence="8">
    <location>
        <position position="544"/>
    </location>
    <ligand>
        <name>pyruvate</name>
        <dbReference type="ChEBI" id="CHEBI:15361"/>
        <label>1</label>
        <note>substrate; ligand shared between two neighboring subunits</note>
    </ligand>
</feature>
<feature type="binding site" evidence="9">
    <location>
        <position position="538"/>
    </location>
    <ligand>
        <name>Mg(2+)</name>
        <dbReference type="ChEBI" id="CHEBI:18420"/>
    </ligand>
</feature>
<dbReference type="InterPro" id="IPR012110">
    <property type="entry name" value="PDC/IPDC-like"/>
</dbReference>
<dbReference type="InterPro" id="IPR047213">
    <property type="entry name" value="TPP_PYR_PDC_IPDC-like"/>
</dbReference>
<keyword evidence="5 9" id="KW-0460">Magnesium</keyword>
<dbReference type="GO" id="GO:0005829">
    <property type="term" value="C:cytosol"/>
    <property type="evidence" value="ECO:0007669"/>
    <property type="project" value="TreeGrafter"/>
</dbReference>
<dbReference type="InterPro" id="IPR029061">
    <property type="entry name" value="THDP-binding"/>
</dbReference>
<dbReference type="InterPro" id="IPR012001">
    <property type="entry name" value="Thiamin_PyroP_enz_TPP-bd_dom"/>
</dbReference>
<dbReference type="GO" id="GO:0005634">
    <property type="term" value="C:nucleus"/>
    <property type="evidence" value="ECO:0007669"/>
    <property type="project" value="TreeGrafter"/>
</dbReference>
<evidence type="ECO:0000256" key="8">
    <source>
        <dbReference type="PIRSR" id="PIRSR036565-1"/>
    </source>
</evidence>
<evidence type="ECO:0000256" key="7">
    <source>
        <dbReference type="ARBA" id="ARBA00023239"/>
    </source>
</evidence>
<dbReference type="GO" id="GO:0004737">
    <property type="term" value="F:pyruvate decarboxylase activity"/>
    <property type="evidence" value="ECO:0007669"/>
    <property type="project" value="TreeGrafter"/>
</dbReference>
<dbReference type="EMBL" id="LT598447">
    <property type="protein sequence ID" value="SCV06087.1"/>
    <property type="molecule type" value="Genomic_DNA"/>
</dbReference>
<accession>A0A1G4KNT9</accession>
<feature type="domain" description="Thiamine pyrophosphate enzyme TPP-binding" evidence="12">
    <location>
        <begin position="441"/>
        <end position="545"/>
    </location>
</feature>
<evidence type="ECO:0000256" key="3">
    <source>
        <dbReference type="ARBA" id="ARBA00022723"/>
    </source>
</evidence>
<dbReference type="PIRSF" id="PIRSF036565">
    <property type="entry name" value="Pyruvt_ip_decrb"/>
    <property type="match status" value="1"/>
</dbReference>
<evidence type="ECO:0000313" key="15">
    <source>
        <dbReference type="Proteomes" id="UP000189911"/>
    </source>
</evidence>
<dbReference type="CDD" id="cd02005">
    <property type="entry name" value="TPP_PDC_IPDC"/>
    <property type="match status" value="1"/>
</dbReference>
<keyword evidence="15" id="KW-1185">Reference proteome</keyword>
<dbReference type="InterPro" id="IPR029035">
    <property type="entry name" value="DHS-like_NAD/FAD-binding_dom"/>
</dbReference>
<feature type="binding site" evidence="8">
    <location>
        <position position="49"/>
    </location>
    <ligand>
        <name>pyruvate</name>
        <dbReference type="ChEBI" id="CHEBI:15361"/>
        <label>1</label>
        <note>substrate; ligand shared between two neighboring subunits</note>
    </ligand>
</feature>
<comment type="cofactor">
    <cofactor evidence="1">
        <name>thiamine diphosphate</name>
        <dbReference type="ChEBI" id="CHEBI:58937"/>
    </cofactor>
</comment>
<dbReference type="SUPFAM" id="SSF52467">
    <property type="entry name" value="DHS-like NAD/FAD-binding domain"/>
    <property type="match status" value="1"/>
</dbReference>
<evidence type="ECO:0000256" key="2">
    <source>
        <dbReference type="ARBA" id="ARBA00007812"/>
    </source>
</evidence>
<feature type="binding site" evidence="9">
    <location>
        <position position="540"/>
    </location>
    <ligand>
        <name>Mg(2+)</name>
        <dbReference type="ChEBI" id="CHEBI:18420"/>
    </ligand>
</feature>
<dbReference type="InterPro" id="IPR011766">
    <property type="entry name" value="TPP_enzyme_TPP-bd"/>
</dbReference>
<comment type="similarity">
    <text evidence="2 10">Belongs to the TPP enzyme family.</text>
</comment>
<evidence type="ECO:0000256" key="9">
    <source>
        <dbReference type="PIRSR" id="PIRSR036565-2"/>
    </source>
</evidence>
<organism evidence="14 15">
    <name type="scientific">Lachancea nothofagi CBS 11611</name>
    <dbReference type="NCBI Taxonomy" id="1266666"/>
    <lineage>
        <taxon>Eukaryota</taxon>
        <taxon>Fungi</taxon>
        <taxon>Dikarya</taxon>
        <taxon>Ascomycota</taxon>
        <taxon>Saccharomycotina</taxon>
        <taxon>Saccharomycetes</taxon>
        <taxon>Saccharomycetales</taxon>
        <taxon>Saccharomycetaceae</taxon>
        <taxon>Lachancea</taxon>
    </lineage>
</organism>
<feature type="domain" description="Thiamine pyrophosphate enzyme N-terminal TPP-binding" evidence="13">
    <location>
        <begin position="27"/>
        <end position="141"/>
    </location>
</feature>
<evidence type="ECO:0000259" key="13">
    <source>
        <dbReference type="Pfam" id="PF02776"/>
    </source>
</evidence>
<dbReference type="GO" id="GO:0030976">
    <property type="term" value="F:thiamine pyrophosphate binding"/>
    <property type="evidence" value="ECO:0007669"/>
    <property type="project" value="InterPro"/>
</dbReference>
<dbReference type="PANTHER" id="PTHR43452:SF3">
    <property type="entry name" value="TRANSAMINATED AMINO ACID DECARBOXYLASE"/>
    <property type="match status" value="1"/>
</dbReference>
<dbReference type="FunFam" id="3.40.50.970:FF:000024">
    <property type="entry name" value="Pyruvate decarboxylase isozyme"/>
    <property type="match status" value="1"/>
</dbReference>
<dbReference type="Pfam" id="PF00205">
    <property type="entry name" value="TPP_enzyme_M"/>
    <property type="match status" value="1"/>
</dbReference>
<name>A0A1G4KNT9_9SACH</name>
<dbReference type="Pfam" id="PF02776">
    <property type="entry name" value="TPP_enzyme_N"/>
    <property type="match status" value="1"/>
</dbReference>
<dbReference type="Proteomes" id="UP000189911">
    <property type="component" value="Chromosome H"/>
</dbReference>
<dbReference type="InterPro" id="IPR012000">
    <property type="entry name" value="Thiamin_PyroP_enz_cen_dom"/>
</dbReference>
<feature type="domain" description="Thiamine pyrophosphate enzyme central" evidence="11">
    <location>
        <begin position="249"/>
        <end position="361"/>
    </location>
</feature>
<feature type="binding site" evidence="8">
    <location>
        <position position="145"/>
    </location>
    <ligand>
        <name>pyruvate</name>
        <dbReference type="ChEBI" id="CHEBI:15361"/>
        <label>1</label>
        <note>substrate; ligand shared between two neighboring subunits</note>
    </ligand>
</feature>
<sequence>MSPVAVLKDQKARACLTSGQNPAKIPLGQYFFQRLVSCGARSVFGVPGDFNLSLLEHMYAPEVVDQGLNWIGTCNELNAAYAADGYSRYSNTIGCVVTTFGVGELSALNGIAGAFAENVKVLHVVGVTPSLFHQNPTHASQNVHHLVPAMSCSNFEPPNHRVYYDMVNARVSCSSAFLDNIDTACDQIDNVITEIYRRSQPGYIFIPADFPDMLVSCENLNNRPLISLQEVISNIPTDDADTTRCTDLILEQLYKSKKPAVIADMLCDRYGLNSSLRNFVEKAQLWNFSSAMGRSILNEASPNFKGCYNGLESNEQAISDIQQCDLILHWGAVKNEMNTGHYSYQFGSNTQLVELHPNYIRFVNGKQSGKHLMFNGTYFGEILDRVSAGLDITKLNFEYPETQSPSMERYNPDPRSPITQLYLQQTFPDIMKPGDVLIVETGSFQFGVRDYVFPSNLKYISQSFYLSIGMALPCALGVGIGMQDYPLDHIYTEQVGNLEACPPRLILCEGDGAAQMTIQELTSFLRYKVPLELFVWNNKGYTVERAIKGPTRPYNDIMMWKWTKLLEVLGDFEEKQTFSRRFETIENLSEFFELFQSPHNKLIRLVEVVLDVMDFPEQLKVMAAACQH</sequence>
<keyword evidence="7" id="KW-0456">Lyase</keyword>
<proteinExistence type="inferred from homology"/>
<feature type="binding site" evidence="9">
    <location>
        <position position="511"/>
    </location>
    <ligand>
        <name>Mg(2+)</name>
        <dbReference type="ChEBI" id="CHEBI:18420"/>
    </ligand>
</feature>
<evidence type="ECO:0000259" key="12">
    <source>
        <dbReference type="Pfam" id="PF02775"/>
    </source>
</evidence>
<dbReference type="AlphaFoldDB" id="A0A1G4KNT9"/>
<comment type="cofactor">
    <cofactor evidence="9">
        <name>Mg(2+)</name>
        <dbReference type="ChEBI" id="CHEBI:18420"/>
    </cofactor>
    <text evidence="9">Binds 1 Mg(2+) per subunit.</text>
</comment>
<keyword evidence="4" id="KW-0210">Decarboxylase</keyword>
<dbReference type="Gene3D" id="3.40.50.1220">
    <property type="entry name" value="TPP-binding domain"/>
    <property type="match status" value="1"/>
</dbReference>
<reference evidence="15" key="1">
    <citation type="submission" date="2016-03" db="EMBL/GenBank/DDBJ databases">
        <authorList>
            <person name="Devillers Hugo."/>
        </authorList>
    </citation>
    <scope>NUCLEOTIDE SEQUENCE [LARGE SCALE GENOMIC DNA]</scope>
</reference>
<evidence type="ECO:0000259" key="11">
    <source>
        <dbReference type="Pfam" id="PF00205"/>
    </source>
</evidence>
<dbReference type="PANTHER" id="PTHR43452">
    <property type="entry name" value="PYRUVATE DECARBOXYLASE"/>
    <property type="match status" value="1"/>
</dbReference>
<dbReference type="SUPFAM" id="SSF52518">
    <property type="entry name" value="Thiamin diphosphate-binding fold (THDP-binding)"/>
    <property type="match status" value="2"/>
</dbReference>
<dbReference type="GO" id="GO:0000287">
    <property type="term" value="F:magnesium ion binding"/>
    <property type="evidence" value="ECO:0007669"/>
    <property type="project" value="InterPro"/>
</dbReference>
<evidence type="ECO:0000256" key="6">
    <source>
        <dbReference type="ARBA" id="ARBA00023052"/>
    </source>
</evidence>
<dbReference type="InterPro" id="IPR047214">
    <property type="entry name" value="TPP_PDC_IPDC"/>
</dbReference>
<gene>
    <name evidence="14" type="ORF">LANO_0H21814G</name>
</gene>